<gene>
    <name evidence="1" type="ORF">FMOSSE_LOCUS13136</name>
</gene>
<name>A0A9N9HLB0_FUNMO</name>
<accession>A0A9N9HLB0</accession>
<evidence type="ECO:0000313" key="2">
    <source>
        <dbReference type="Proteomes" id="UP000789375"/>
    </source>
</evidence>
<dbReference type="EMBL" id="CAJVPP010007255">
    <property type="protein sequence ID" value="CAG8685867.1"/>
    <property type="molecule type" value="Genomic_DNA"/>
</dbReference>
<protein>
    <submittedName>
        <fullName evidence="1">13701_t:CDS:1</fullName>
    </submittedName>
</protein>
<dbReference type="Proteomes" id="UP000789375">
    <property type="component" value="Unassembled WGS sequence"/>
</dbReference>
<reference evidence="1" key="1">
    <citation type="submission" date="2021-06" db="EMBL/GenBank/DDBJ databases">
        <authorList>
            <person name="Kallberg Y."/>
            <person name="Tangrot J."/>
            <person name="Rosling A."/>
        </authorList>
    </citation>
    <scope>NUCLEOTIDE SEQUENCE</scope>
    <source>
        <strain evidence="1">87-6 pot B 2015</strain>
    </source>
</reference>
<proteinExistence type="predicted"/>
<organism evidence="1 2">
    <name type="scientific">Funneliformis mosseae</name>
    <name type="common">Endomycorrhizal fungus</name>
    <name type="synonym">Glomus mosseae</name>
    <dbReference type="NCBI Taxonomy" id="27381"/>
    <lineage>
        <taxon>Eukaryota</taxon>
        <taxon>Fungi</taxon>
        <taxon>Fungi incertae sedis</taxon>
        <taxon>Mucoromycota</taxon>
        <taxon>Glomeromycotina</taxon>
        <taxon>Glomeromycetes</taxon>
        <taxon>Glomerales</taxon>
        <taxon>Glomeraceae</taxon>
        <taxon>Funneliformis</taxon>
    </lineage>
</organism>
<sequence>MQTTTFDPNYTIFNKRFIPEFISDENSLPIDLEPLEGDQFWPNQRKPPNMLNKRISKKFKSLKSKVFHKNRKGKNITMDKNTNIISTDEGTTEIDDIYSSFQDIEESNSSNTTEDEARFSTKNDFFTRCNISCYGLRILERRISRFLMKISFLFKLIIGGNSIKHCNRM</sequence>
<keyword evidence="2" id="KW-1185">Reference proteome</keyword>
<comment type="caution">
    <text evidence="1">The sequence shown here is derived from an EMBL/GenBank/DDBJ whole genome shotgun (WGS) entry which is preliminary data.</text>
</comment>
<dbReference type="AlphaFoldDB" id="A0A9N9HLB0"/>
<evidence type="ECO:0000313" key="1">
    <source>
        <dbReference type="EMBL" id="CAG8685867.1"/>
    </source>
</evidence>